<keyword evidence="2" id="KW-1185">Reference proteome</keyword>
<evidence type="ECO:0000313" key="1">
    <source>
        <dbReference type="EMBL" id="QQN59585.1"/>
    </source>
</evidence>
<proteinExistence type="predicted"/>
<accession>A0A7T7V0G6</accession>
<organism evidence="1 2">
    <name type="scientific">Elizabethkingia bruuniana</name>
    <dbReference type="NCBI Taxonomy" id="1756149"/>
    <lineage>
        <taxon>Bacteria</taxon>
        <taxon>Pseudomonadati</taxon>
        <taxon>Bacteroidota</taxon>
        <taxon>Flavobacteriia</taxon>
        <taxon>Flavobacteriales</taxon>
        <taxon>Weeksellaceae</taxon>
        <taxon>Elizabethkingia</taxon>
    </lineage>
</organism>
<dbReference type="Proteomes" id="UP000595426">
    <property type="component" value="Chromosome"/>
</dbReference>
<name>A0A7T7V0G6_9FLAO</name>
<dbReference type="AlphaFoldDB" id="A0A7T7V0G6"/>
<protein>
    <submittedName>
        <fullName evidence="1">Uncharacterized protein</fullName>
    </submittedName>
</protein>
<dbReference type="RefSeq" id="WP_034868891.1">
    <property type="nucleotide sequence ID" value="NZ_CBCSDR010000006.1"/>
</dbReference>
<sequence>MKNIDFKQIAIYGGVALLAYKLFNTKVSINTGLQPNAGTGIKLPTTPVAPIAQAYTSQSPFTTDPLANPLSEDEFRKLLISSLVRY</sequence>
<dbReference type="GeneID" id="93133856"/>
<dbReference type="EMBL" id="CP067018">
    <property type="protein sequence ID" value="QQN59585.1"/>
    <property type="molecule type" value="Genomic_DNA"/>
</dbReference>
<gene>
    <name evidence="1" type="ORF">I6H88_03115</name>
</gene>
<reference evidence="1 2" key="1">
    <citation type="submission" date="2020-12" db="EMBL/GenBank/DDBJ databases">
        <title>FDA dAtabase for Regulatory Grade micrObial Sequences (FDA-ARGOS): Supporting development and validation of Infectious Disease Dx tests.</title>
        <authorList>
            <person name="Kerrigan L."/>
            <person name="Long C."/>
            <person name="Tallon L."/>
            <person name="Sadzewicz L."/>
            <person name="Zhao X."/>
            <person name="Boylan J."/>
            <person name="Ott S."/>
            <person name="Bowen H."/>
            <person name="Vavikolanu K."/>
            <person name="Mehta A."/>
            <person name="Aluvathingal J."/>
            <person name="Nadendla S."/>
            <person name="Yan Y."/>
            <person name="Sichtig H."/>
        </authorList>
    </citation>
    <scope>NUCLEOTIDE SEQUENCE [LARGE SCALE GENOMIC DNA]</scope>
    <source>
        <strain evidence="1 2">FDAARGOS_1031</strain>
    </source>
</reference>
<dbReference type="KEGG" id="egm:AYC65_13145"/>
<evidence type="ECO:0000313" key="2">
    <source>
        <dbReference type="Proteomes" id="UP000595426"/>
    </source>
</evidence>